<dbReference type="RefSeq" id="WP_004157690.1">
    <property type="nucleotide sequence ID" value="NZ_BAYW01000009.1"/>
</dbReference>
<dbReference type="GeneID" id="97606114"/>
<evidence type="ECO:0000313" key="2">
    <source>
        <dbReference type="EMBL" id="CCO93853.1"/>
    </source>
</evidence>
<comment type="caution">
    <text evidence="2">The sequence shown here is derived from an EMBL/GenBank/DDBJ whole genome shotgun (WGS) entry which is preliminary data.</text>
</comment>
<reference evidence="2 3" key="2">
    <citation type="submission" date="2013-04" db="EMBL/GenBank/DDBJ databases">
        <title>Comparative genomics of 12 strains of Erwinia amylovora identifies a pan-genome with a large conserved core and provides insights into host specificity.</title>
        <authorList>
            <person name="Mann R.A."/>
            <person name="Smits T.H.M."/>
            <person name="Buehlmann A."/>
            <person name="Blom J."/>
            <person name="Goesmann A."/>
            <person name="Frey J.E."/>
            <person name="Plummer K.M."/>
            <person name="Beer S.V."/>
            <person name="Luck J."/>
            <person name="Duffy B."/>
            <person name="Rodoni B."/>
        </authorList>
    </citation>
    <scope>NUCLEOTIDE SEQUENCE [LARGE SCALE GENOMIC DNA]</scope>
    <source>
        <strain evidence="3">CFBP 1232</strain>
    </source>
</reference>
<evidence type="ECO:0000256" key="1">
    <source>
        <dbReference type="SAM" id="SignalP"/>
    </source>
</evidence>
<keyword evidence="1" id="KW-0732">Signal</keyword>
<gene>
    <name evidence="2" type="ORF">BN437_1923</name>
</gene>
<accession>A0A831ESI9</accession>
<proteinExistence type="predicted"/>
<reference evidence="2 3" key="1">
    <citation type="submission" date="2012-11" db="EMBL/GenBank/DDBJ databases">
        <authorList>
            <person name="Linke B."/>
        </authorList>
    </citation>
    <scope>NUCLEOTIDE SEQUENCE [LARGE SCALE GENOMIC DNA]</scope>
    <source>
        <strain evidence="3">CFBP 1232</strain>
    </source>
</reference>
<dbReference type="Proteomes" id="UP000013111">
    <property type="component" value="Unassembled WGS sequence"/>
</dbReference>
<sequence length="66" mass="6878">MAQSVNLNPLISALLYSLAMTLSVSVVDQATPFETATSRNAPRVSHSGLPASVITLDAVFRSSDAS</sequence>
<evidence type="ECO:0000313" key="3">
    <source>
        <dbReference type="Proteomes" id="UP000013111"/>
    </source>
</evidence>
<organism evidence="2 3">
    <name type="scientific">Erwinia amylovora NBRC 12687 = CFBP 1232</name>
    <dbReference type="NCBI Taxonomy" id="1219359"/>
    <lineage>
        <taxon>Bacteria</taxon>
        <taxon>Pseudomonadati</taxon>
        <taxon>Pseudomonadota</taxon>
        <taxon>Gammaproteobacteria</taxon>
        <taxon>Enterobacterales</taxon>
        <taxon>Erwiniaceae</taxon>
        <taxon>Erwinia</taxon>
    </lineage>
</organism>
<feature type="signal peptide" evidence="1">
    <location>
        <begin position="1"/>
        <end position="30"/>
    </location>
</feature>
<feature type="chain" id="PRO_5033019990" evidence="1">
    <location>
        <begin position="31"/>
        <end position="66"/>
    </location>
</feature>
<dbReference type="EMBL" id="CAPB01000020">
    <property type="protein sequence ID" value="CCO93853.1"/>
    <property type="molecule type" value="Genomic_DNA"/>
</dbReference>
<dbReference type="AlphaFoldDB" id="A0A831ESI9"/>
<name>A0A831ESI9_ERWAM</name>
<protein>
    <submittedName>
        <fullName evidence="2">Uncharacterized protein</fullName>
    </submittedName>
</protein>